<keyword evidence="1" id="KW-0472">Membrane</keyword>
<keyword evidence="1" id="KW-1133">Transmembrane helix</keyword>
<protein>
    <submittedName>
        <fullName evidence="2">RNA-directed DNA polymerase, eukaryota, Reverse transcriptase zinc-binding domain protein</fullName>
    </submittedName>
</protein>
<dbReference type="OrthoDB" id="1935089at2759"/>
<keyword evidence="1" id="KW-0812">Transmembrane</keyword>
<accession>A0A2U1N9V7</accession>
<sequence>MSVLAINGSWSDHSPILLRNQKVDYGPIPFRVFHSWFEVPGFHEVVLESYNDFSNDQGEACVDLKNKLKHVKGRLKLWHKEFKELKICTRKKLCEDILLIEKKMDDQMATIEELQNRAGWIKELAELDRIDVLDAAQKAKVKWDIEGDENTAFFHGLLKQRRRLQMVQGVMHDSEWCTDPTLVKSLFLDFYRDKFAAGQFHTPTLPQSSYNHLSAEEMEELERPDCSQFDYREKSILKRQPMVVGNWKSVSIIVCVGGVSMGIVILHVFYFMCTLARGGLEEDIVNVVPKLREESWNEASRNGARIGVDENAK</sequence>
<organism evidence="2 3">
    <name type="scientific">Artemisia annua</name>
    <name type="common">Sweet wormwood</name>
    <dbReference type="NCBI Taxonomy" id="35608"/>
    <lineage>
        <taxon>Eukaryota</taxon>
        <taxon>Viridiplantae</taxon>
        <taxon>Streptophyta</taxon>
        <taxon>Embryophyta</taxon>
        <taxon>Tracheophyta</taxon>
        <taxon>Spermatophyta</taxon>
        <taxon>Magnoliopsida</taxon>
        <taxon>eudicotyledons</taxon>
        <taxon>Gunneridae</taxon>
        <taxon>Pentapetalae</taxon>
        <taxon>asterids</taxon>
        <taxon>campanulids</taxon>
        <taxon>Asterales</taxon>
        <taxon>Asteraceae</taxon>
        <taxon>Asteroideae</taxon>
        <taxon>Anthemideae</taxon>
        <taxon>Artemisiinae</taxon>
        <taxon>Artemisia</taxon>
    </lineage>
</organism>
<dbReference type="GO" id="GO:0003964">
    <property type="term" value="F:RNA-directed DNA polymerase activity"/>
    <property type="evidence" value="ECO:0007669"/>
    <property type="project" value="UniProtKB-KW"/>
</dbReference>
<dbReference type="Proteomes" id="UP000245207">
    <property type="component" value="Unassembled WGS sequence"/>
</dbReference>
<feature type="transmembrane region" description="Helical" evidence="1">
    <location>
        <begin position="250"/>
        <end position="272"/>
    </location>
</feature>
<evidence type="ECO:0000313" key="3">
    <source>
        <dbReference type="Proteomes" id="UP000245207"/>
    </source>
</evidence>
<dbReference type="EMBL" id="PKPP01003272">
    <property type="protein sequence ID" value="PWA70290.1"/>
    <property type="molecule type" value="Genomic_DNA"/>
</dbReference>
<keyword evidence="2" id="KW-0695">RNA-directed DNA polymerase</keyword>
<comment type="caution">
    <text evidence="2">The sequence shown here is derived from an EMBL/GenBank/DDBJ whole genome shotgun (WGS) entry which is preliminary data.</text>
</comment>
<name>A0A2U1N9V7_ARTAN</name>
<evidence type="ECO:0000256" key="1">
    <source>
        <dbReference type="SAM" id="Phobius"/>
    </source>
</evidence>
<keyword evidence="2" id="KW-0548">Nucleotidyltransferase</keyword>
<evidence type="ECO:0000313" key="2">
    <source>
        <dbReference type="EMBL" id="PWA70290.1"/>
    </source>
</evidence>
<proteinExistence type="predicted"/>
<keyword evidence="3" id="KW-1185">Reference proteome</keyword>
<dbReference type="AlphaFoldDB" id="A0A2U1N9V7"/>
<keyword evidence="2" id="KW-0808">Transferase</keyword>
<reference evidence="2 3" key="1">
    <citation type="journal article" date="2018" name="Mol. Plant">
        <title>The genome of Artemisia annua provides insight into the evolution of Asteraceae family and artemisinin biosynthesis.</title>
        <authorList>
            <person name="Shen Q."/>
            <person name="Zhang L."/>
            <person name="Liao Z."/>
            <person name="Wang S."/>
            <person name="Yan T."/>
            <person name="Shi P."/>
            <person name="Liu M."/>
            <person name="Fu X."/>
            <person name="Pan Q."/>
            <person name="Wang Y."/>
            <person name="Lv Z."/>
            <person name="Lu X."/>
            <person name="Zhang F."/>
            <person name="Jiang W."/>
            <person name="Ma Y."/>
            <person name="Chen M."/>
            <person name="Hao X."/>
            <person name="Li L."/>
            <person name="Tang Y."/>
            <person name="Lv G."/>
            <person name="Zhou Y."/>
            <person name="Sun X."/>
            <person name="Brodelius P.E."/>
            <person name="Rose J.K.C."/>
            <person name="Tang K."/>
        </authorList>
    </citation>
    <scope>NUCLEOTIDE SEQUENCE [LARGE SCALE GENOMIC DNA]</scope>
    <source>
        <strain evidence="3">cv. Huhao1</strain>
        <tissue evidence="2">Leaf</tissue>
    </source>
</reference>
<gene>
    <name evidence="2" type="ORF">CTI12_AA290270</name>
</gene>